<feature type="region of interest" description="Disordered" evidence="1">
    <location>
        <begin position="734"/>
        <end position="762"/>
    </location>
</feature>
<gene>
    <name evidence="2" type="ORF">BU14_1590s0001</name>
</gene>
<feature type="compositionally biased region" description="Acidic residues" evidence="1">
    <location>
        <begin position="1327"/>
        <end position="1338"/>
    </location>
</feature>
<protein>
    <submittedName>
        <fullName evidence="2">Uncharacterized protein</fullName>
    </submittedName>
</protein>
<feature type="compositionally biased region" description="Low complexity" evidence="1">
    <location>
        <begin position="1"/>
        <end position="19"/>
    </location>
</feature>
<feature type="compositionally biased region" description="Low complexity" evidence="1">
    <location>
        <begin position="1511"/>
        <end position="1525"/>
    </location>
</feature>
<feature type="compositionally biased region" description="Low complexity" evidence="1">
    <location>
        <begin position="1352"/>
        <end position="1374"/>
    </location>
</feature>
<sequence length="1665" mass="167723">SGSSPGGSASASSAGSSGDEGARSRRRRRRTERGDGGDTDGDGGGRGPGDDGRQRARRRLDVDDDAASAGRAAGVGAADGVPPPGAAAAAGDRLPPDADADGVGETDDFWPRPSAEDYAAVARAGVVVHASALHASLFGVLFYRVAPVDGPSGVVPAVATHPNGAAEGVATGAPADRVYPAARCAPRAFAAGTAAFYLLLPIAPWTMDRLTLTAAFTDAARARFGARNPDGGFRVHPSPPMMLAAAAAAQFVVALGGGAPADGPEGLLHCQQAASRALRTARRLLGMGTPADAAADGGALGGGDGNAFTAGLSPPLVAVSDGGGFPDARLRSRRSRRTLGGTSTEWRTASGSLGRGGHGAAALRPRRLLRGGSGRVGGDLPTVLHGGAEEEEGADEAFDDAMSGVAATEGAIPSAPSSVWSFSSRFRSRRSLLSRSSRLHGERGGGGGGGCGGGGSILSRDGPTASEVASISSEAAGEFRSLRARYQRAVSSREHHEAEAALVWSRVASVAINNVEDFTRVASTAATVGGNTKMGSADASTAAACRTAARRGLVASLYSVATALASAPPGTYPYLSPLYCRLVLMLSDAAKVAVIPIDASWCSSDRARAVGMQEDGTYVAGGEDVRPHAAAGHAPDGSHELYSARHRSSPSDAAGSDHSSYPDSEYDEDRCSDAECHCNTIGGGCGGGTPGATGAADAHHRAHGSTDAVSHVRLVADKALPEYGACDDDSFVDDEAEVTDRTRPPLRRPAWEGGRALDEPGGATTQQVLRELAEAVLTTGGSAGARPEGLPFGGNDAVDYAPHGQHREYDRFYAGDAGDGEDVDELAEADAADRACRPDVSDEARRTEREVLLRRLWRRRWERRGGRRPDAAHVGDEFAGALAAVTACLVAAVGTRRASRDLTRSALAAIACDTRVREHVYHTRAHVGAALELGHERHHAAMRAAFEAQQRAAALADASASVAALRDAVEAQIGALMAAAAARVAADAPTGGVGLTLADERQVLREARRCLQRARGAPVDAPCGERHAYWAEWVQSYMASPEGGGHWVALGYAAAVDAACATAGTHAGDTPYYYEDGGGPAVAPDGSAMDDGPAGGYGTAMDVEPGGFGRVDGSLDGRLSDGCSPVGRYAYSEGSPAVDRAAVSPLDGREYASPEVYRRRRSPRTDDDGAKGGDPADGDTSAAGAGSPPTPLPAVVTAADLPPVPPGLEALHTAAVHAAVLEASHRAALGRALTRNLCGCARAGRDPTDEANWSRARVAATECFLRASVDRADAQAAAEAAGVDFGRLGPLAWFVADLRGAPNPYHWTPPLPAPPPAAGYAPPSTDPADDNDADDGDDAKERLGAPRRAAHDGASADAGAAPAPAWATPGRPAASPLPLADPRAAVSERAAENLNALRRTQAAAADGGARGDAAASAAGASGGGAAAAALAAVAAATSATDGRGGGGGGAVSPDRPTGPARFGAPTPTFGAGMSPTPDVDDLPPSPARSARASERSPDRGGASPMDTRPDGAAGAAAAAATAGATPTGGGTPGATGNVLEDAAVDTVLAAVTAAPAVVRRWYEGVSVDEEQVAAASLSGAGTPAAASPRTIALSTAAVQAPPMEERAIKELGRCLALLLTAVAAASRKGASAAAATARLARDVEAVASPTLRSLHAAALSHAAAT</sequence>
<evidence type="ECO:0000313" key="3">
    <source>
        <dbReference type="Proteomes" id="UP000218209"/>
    </source>
</evidence>
<feature type="region of interest" description="Disordered" evidence="1">
    <location>
        <begin position="323"/>
        <end position="361"/>
    </location>
</feature>
<feature type="non-terminal residue" evidence="2">
    <location>
        <position position="1665"/>
    </location>
</feature>
<feature type="region of interest" description="Disordered" evidence="1">
    <location>
        <begin position="1306"/>
        <end position="1379"/>
    </location>
</feature>
<keyword evidence="3" id="KW-1185">Reference proteome</keyword>
<evidence type="ECO:0000256" key="1">
    <source>
        <dbReference type="SAM" id="MobiDB-lite"/>
    </source>
</evidence>
<accession>A0A1X6NL45</accession>
<feature type="region of interest" description="Disordered" evidence="1">
    <location>
        <begin position="619"/>
        <end position="666"/>
    </location>
</feature>
<feature type="region of interest" description="Disordered" evidence="1">
    <location>
        <begin position="433"/>
        <end position="467"/>
    </location>
</feature>
<feature type="compositionally biased region" description="Low complexity" evidence="1">
    <location>
        <begin position="1178"/>
        <end position="1198"/>
    </location>
</feature>
<feature type="non-terminal residue" evidence="2">
    <location>
        <position position="1"/>
    </location>
</feature>
<dbReference type="EMBL" id="KV919598">
    <property type="protein sequence ID" value="OSX69361.1"/>
    <property type="molecule type" value="Genomic_DNA"/>
</dbReference>
<evidence type="ECO:0000313" key="2">
    <source>
        <dbReference type="EMBL" id="OSX69361.1"/>
    </source>
</evidence>
<organism evidence="2 3">
    <name type="scientific">Porphyra umbilicalis</name>
    <name type="common">Purple laver</name>
    <name type="synonym">Red alga</name>
    <dbReference type="NCBI Taxonomy" id="2786"/>
    <lineage>
        <taxon>Eukaryota</taxon>
        <taxon>Rhodophyta</taxon>
        <taxon>Bangiophyceae</taxon>
        <taxon>Bangiales</taxon>
        <taxon>Bangiaceae</taxon>
        <taxon>Porphyra</taxon>
    </lineage>
</organism>
<feature type="region of interest" description="Disordered" evidence="1">
    <location>
        <begin position="1439"/>
        <end position="1534"/>
    </location>
</feature>
<proteinExistence type="predicted"/>
<dbReference type="Proteomes" id="UP000218209">
    <property type="component" value="Unassembled WGS sequence"/>
</dbReference>
<feature type="region of interest" description="Disordered" evidence="1">
    <location>
        <begin position="1140"/>
        <end position="1198"/>
    </location>
</feature>
<feature type="compositionally biased region" description="Low complexity" evidence="1">
    <location>
        <begin position="457"/>
        <end position="467"/>
    </location>
</feature>
<name>A0A1X6NL45_PORUM</name>
<feature type="compositionally biased region" description="Low complexity" evidence="1">
    <location>
        <begin position="67"/>
        <end position="93"/>
    </location>
</feature>
<feature type="compositionally biased region" description="Pro residues" evidence="1">
    <location>
        <begin position="1307"/>
        <end position="1317"/>
    </location>
</feature>
<feature type="compositionally biased region" description="Gly residues" evidence="1">
    <location>
        <begin position="444"/>
        <end position="456"/>
    </location>
</feature>
<feature type="compositionally biased region" description="Low complexity" evidence="1">
    <location>
        <begin position="338"/>
        <end position="352"/>
    </location>
</feature>
<feature type="region of interest" description="Disordered" evidence="1">
    <location>
        <begin position="1"/>
        <end position="102"/>
    </location>
</feature>
<reference evidence="2 3" key="1">
    <citation type="submission" date="2017-03" db="EMBL/GenBank/DDBJ databases">
        <title>WGS assembly of Porphyra umbilicalis.</title>
        <authorList>
            <person name="Brawley S.H."/>
            <person name="Blouin N.A."/>
            <person name="Ficko-Blean E."/>
            <person name="Wheeler G.L."/>
            <person name="Lohr M."/>
            <person name="Goodson H.V."/>
            <person name="Jenkins J.W."/>
            <person name="Blaby-Haas C.E."/>
            <person name="Helliwell K.E."/>
            <person name="Chan C."/>
            <person name="Marriage T."/>
            <person name="Bhattacharya D."/>
            <person name="Klein A.S."/>
            <person name="Badis Y."/>
            <person name="Brodie J."/>
            <person name="Cao Y."/>
            <person name="Collen J."/>
            <person name="Dittami S.M."/>
            <person name="Gachon C.M."/>
            <person name="Green B.R."/>
            <person name="Karpowicz S."/>
            <person name="Kim J.W."/>
            <person name="Kudahl U."/>
            <person name="Lin S."/>
            <person name="Michel G."/>
            <person name="Mittag M."/>
            <person name="Olson B.J."/>
            <person name="Pangilinan J."/>
            <person name="Peng Y."/>
            <person name="Qiu H."/>
            <person name="Shu S."/>
            <person name="Singer J.T."/>
            <person name="Smith A.G."/>
            <person name="Sprecher B.N."/>
            <person name="Wagner V."/>
            <person name="Wang W."/>
            <person name="Wang Z.-Y."/>
            <person name="Yan J."/>
            <person name="Yarish C."/>
            <person name="Zoeuner-Riek S."/>
            <person name="Zhuang Y."/>
            <person name="Zou Y."/>
            <person name="Lindquist E.A."/>
            <person name="Grimwood J."/>
            <person name="Barry K."/>
            <person name="Rokhsar D.S."/>
            <person name="Schmutz J."/>
            <person name="Stiller J.W."/>
            <person name="Grossman A.R."/>
            <person name="Prochnik S.E."/>
        </authorList>
    </citation>
    <scope>NUCLEOTIDE SEQUENCE [LARGE SCALE GENOMIC DNA]</scope>
    <source>
        <strain evidence="2">4086291</strain>
    </source>
</reference>